<dbReference type="GO" id="GO:0009306">
    <property type="term" value="P:protein secretion"/>
    <property type="evidence" value="ECO:0007669"/>
    <property type="project" value="InterPro"/>
</dbReference>
<evidence type="ECO:0000313" key="2">
    <source>
        <dbReference type="Proteomes" id="UP000286134"/>
    </source>
</evidence>
<dbReference type="AlphaFoldDB" id="A0A420HVC0"/>
<dbReference type="Proteomes" id="UP000286134">
    <property type="component" value="Unassembled WGS sequence"/>
</dbReference>
<dbReference type="Pfam" id="PF11654">
    <property type="entry name" value="NCE101"/>
    <property type="match status" value="1"/>
</dbReference>
<dbReference type="OrthoDB" id="2155101at2759"/>
<organism evidence="1 2">
    <name type="scientific">Erysiphe neolycopersici</name>
    <dbReference type="NCBI Taxonomy" id="212602"/>
    <lineage>
        <taxon>Eukaryota</taxon>
        <taxon>Fungi</taxon>
        <taxon>Dikarya</taxon>
        <taxon>Ascomycota</taxon>
        <taxon>Pezizomycotina</taxon>
        <taxon>Leotiomycetes</taxon>
        <taxon>Erysiphales</taxon>
        <taxon>Erysiphaceae</taxon>
        <taxon>Erysiphe</taxon>
    </lineage>
</organism>
<gene>
    <name evidence="1" type="ORF">OnM2_042013</name>
</gene>
<reference evidence="1 2" key="1">
    <citation type="journal article" date="2018" name="BMC Genomics">
        <title>Comparative genome analyses reveal sequence features reflecting distinct modes of host-adaptation between dicot and monocot powdery mildew.</title>
        <authorList>
            <person name="Wu Y."/>
            <person name="Ma X."/>
            <person name="Pan Z."/>
            <person name="Kale S.D."/>
            <person name="Song Y."/>
            <person name="King H."/>
            <person name="Zhang Q."/>
            <person name="Presley C."/>
            <person name="Deng X."/>
            <person name="Wei C.I."/>
            <person name="Xiao S."/>
        </authorList>
    </citation>
    <scope>NUCLEOTIDE SEQUENCE [LARGE SCALE GENOMIC DNA]</scope>
    <source>
        <strain evidence="1">UMSG2</strain>
    </source>
</reference>
<dbReference type="EMBL" id="MCFK01004279">
    <property type="protein sequence ID" value="RKF61391.1"/>
    <property type="molecule type" value="Genomic_DNA"/>
</dbReference>
<keyword evidence="2" id="KW-1185">Reference proteome</keyword>
<proteinExistence type="predicted"/>
<protein>
    <submittedName>
        <fullName evidence="1">Uncharacterized protein</fullName>
    </submittedName>
</protein>
<dbReference type="STRING" id="212602.A0A420HVC0"/>
<comment type="caution">
    <text evidence="1">The sequence shown here is derived from an EMBL/GenBank/DDBJ whole genome shotgun (WGS) entry which is preliminary data.</text>
</comment>
<dbReference type="InterPro" id="IPR024242">
    <property type="entry name" value="NCE101"/>
</dbReference>
<evidence type="ECO:0000313" key="1">
    <source>
        <dbReference type="EMBL" id="RKF61391.1"/>
    </source>
</evidence>
<sequence length="62" mass="7153">MHPPPKYLISKYGDPIFAIIIGLASTAIKINRIEKEQGHSTQETINAARRRFKRLWNSFISK</sequence>
<accession>A0A420HVC0</accession>
<name>A0A420HVC0_9PEZI</name>